<dbReference type="SMART" id="SM00849">
    <property type="entry name" value="Lactamase_B"/>
    <property type="match status" value="1"/>
</dbReference>
<evidence type="ECO:0000259" key="1">
    <source>
        <dbReference type="SMART" id="SM00849"/>
    </source>
</evidence>
<sequence>MYRPDSEQLAQPVARLHYPCGEAPAPGQAYEIAPGVLWMRLPLPNVLAHINVWAIDDGDGWAIVDTGVFSPQCVEAWEALLAGPLGGKPVTRVIVTHQHPDHVGMAGWLVERFQCRLWMTRLEYLYSLATVAETGQEVPPEGLAFCRRAGWDEAALDGYRNRFGRAGRMISRLPRSYRRIEDGAVLRIGTHDWQVITGQGHTPEHACLYSPELLVMIAGDQVLPRISPNVSVHPMEPDANPLAGWQASLSRIRRMVPADVLVLPAHNDPFEGLHARIDRFEQSLWRNLARLRDALREPRRVVDLFAVLFAVPVSGDDALQYALATGEAMANLNYLHVRGELDVRIDGAGVAWYCVRQSGQAA</sequence>
<name>A0A1K0JIY5_CUPNE</name>
<dbReference type="SUPFAM" id="SSF56281">
    <property type="entry name" value="Metallo-hydrolase/oxidoreductase"/>
    <property type="match status" value="1"/>
</dbReference>
<dbReference type="RefSeq" id="WP_340529333.1">
    <property type="nucleotide sequence ID" value="NZ_FMSH01000466.1"/>
</dbReference>
<dbReference type="EMBL" id="FMSH01000466">
    <property type="protein sequence ID" value="SCU93326.1"/>
    <property type="molecule type" value="Genomic_DNA"/>
</dbReference>
<dbReference type="AlphaFoldDB" id="A0A1K0JIY5"/>
<proteinExistence type="predicted"/>
<protein>
    <submittedName>
        <fullName evidence="2">Metallo-beta-lactamase</fullName>
    </submittedName>
</protein>
<dbReference type="Gene3D" id="3.60.15.10">
    <property type="entry name" value="Ribonuclease Z/Hydroxyacylglutathione hydrolase-like"/>
    <property type="match status" value="1"/>
</dbReference>
<organism evidence="2">
    <name type="scientific">Cupriavidus necator</name>
    <name type="common">Alcaligenes eutrophus</name>
    <name type="synonym">Ralstonia eutropha</name>
    <dbReference type="NCBI Taxonomy" id="106590"/>
    <lineage>
        <taxon>Bacteria</taxon>
        <taxon>Pseudomonadati</taxon>
        <taxon>Pseudomonadota</taxon>
        <taxon>Betaproteobacteria</taxon>
        <taxon>Burkholderiales</taxon>
        <taxon>Burkholderiaceae</taxon>
        <taxon>Cupriavidus</taxon>
    </lineage>
</organism>
<accession>A0A1K0JIY5</accession>
<feature type="domain" description="Metallo-beta-lactamase" evidence="1">
    <location>
        <begin position="49"/>
        <end position="266"/>
    </location>
</feature>
<dbReference type="InterPro" id="IPR036866">
    <property type="entry name" value="RibonucZ/Hydroxyglut_hydro"/>
</dbReference>
<reference evidence="2" key="1">
    <citation type="submission" date="2016-09" db="EMBL/GenBank/DDBJ databases">
        <authorList>
            <person name="Capua I."/>
            <person name="De Benedictis P."/>
            <person name="Joannis T."/>
            <person name="Lombin L.H."/>
            <person name="Cattoli G."/>
        </authorList>
    </citation>
    <scope>NUCLEOTIDE SEQUENCE</scope>
    <source>
        <strain evidence="2">B9</strain>
    </source>
</reference>
<gene>
    <name evidence="2" type="ORF">CNECB9_5180028</name>
</gene>
<dbReference type="InterPro" id="IPR001279">
    <property type="entry name" value="Metallo-B-lactamas"/>
</dbReference>
<dbReference type="InterPro" id="IPR050662">
    <property type="entry name" value="Sec-metab_biosynth-thioest"/>
</dbReference>
<dbReference type="Pfam" id="PF00753">
    <property type="entry name" value="Lactamase_B"/>
    <property type="match status" value="1"/>
</dbReference>
<dbReference type="PANTHER" id="PTHR23131">
    <property type="entry name" value="ENDORIBONUCLEASE LACTB2"/>
    <property type="match status" value="1"/>
</dbReference>
<evidence type="ECO:0000313" key="2">
    <source>
        <dbReference type="EMBL" id="SCU93326.1"/>
    </source>
</evidence>
<dbReference type="PANTHER" id="PTHR23131:SF4">
    <property type="entry name" value="METALLO-BETA-LACTAMASE SUPERFAMILY POTEIN"/>
    <property type="match status" value="1"/>
</dbReference>